<reference evidence="2" key="1">
    <citation type="journal article" date="2007" name="Plant Cell">
        <title>Dothideomycete-plant interactions illuminated by genome sequencing and EST analysis of the wheat pathogen Stagonospora nodorum.</title>
        <authorList>
            <person name="Hane J.K."/>
            <person name="Lowe R.G."/>
            <person name="Solomon P.S."/>
            <person name="Tan K.C."/>
            <person name="Schoch C.L."/>
            <person name="Spatafora J.W."/>
            <person name="Crous P.W."/>
            <person name="Kodira C."/>
            <person name="Birren B.W."/>
            <person name="Galagan J.E."/>
            <person name="Torriani S.F."/>
            <person name="McDonald B.A."/>
            <person name="Oliver R.P."/>
        </authorList>
    </citation>
    <scope>NUCLEOTIDE SEQUENCE [LARGE SCALE GENOMIC DNA]</scope>
    <source>
        <strain evidence="2">SN15 / ATCC MYA-4574 / FGSC 10173</strain>
    </source>
</reference>
<name>Q0UFT4_PHANO</name>
<gene>
    <name evidence="1" type="ORF">SNOG_09380</name>
</gene>
<dbReference type="KEGG" id="pno:SNOG_09380"/>
<dbReference type="Proteomes" id="UP000001055">
    <property type="component" value="Unassembled WGS sequence"/>
</dbReference>
<organism evidence="1 2">
    <name type="scientific">Phaeosphaeria nodorum (strain SN15 / ATCC MYA-4574 / FGSC 10173)</name>
    <name type="common">Glume blotch fungus</name>
    <name type="synonym">Parastagonospora nodorum</name>
    <dbReference type="NCBI Taxonomy" id="321614"/>
    <lineage>
        <taxon>Eukaryota</taxon>
        <taxon>Fungi</taxon>
        <taxon>Dikarya</taxon>
        <taxon>Ascomycota</taxon>
        <taxon>Pezizomycotina</taxon>
        <taxon>Dothideomycetes</taxon>
        <taxon>Pleosporomycetidae</taxon>
        <taxon>Pleosporales</taxon>
        <taxon>Pleosporineae</taxon>
        <taxon>Phaeosphaeriaceae</taxon>
        <taxon>Parastagonospora</taxon>
    </lineage>
</organism>
<evidence type="ECO:0000313" key="1">
    <source>
        <dbReference type="EMBL" id="EAT83572.1"/>
    </source>
</evidence>
<dbReference type="VEuPathDB" id="FungiDB:JI435_093800"/>
<dbReference type="EMBL" id="CH445338">
    <property type="protein sequence ID" value="EAT83572.1"/>
    <property type="molecule type" value="Genomic_DNA"/>
</dbReference>
<dbReference type="InParanoid" id="Q0UFT4"/>
<dbReference type="HOGENOM" id="CLU_2606807_0_0_1"/>
<evidence type="ECO:0000313" key="2">
    <source>
        <dbReference type="Proteomes" id="UP000001055"/>
    </source>
</evidence>
<proteinExistence type="predicted"/>
<accession>Q0UFT4</accession>
<dbReference type="GeneID" id="5976576"/>
<sequence length="79" mass="8631">MDGTFTPTTSTPEVSWIFNVTTPNIGLDNIKLSMAKQGDFSAGYVQAVGEHHSRYSGTSAHLTVEWIEATQDEPELMDA</sequence>
<dbReference type="AlphaFoldDB" id="Q0UFT4"/>
<protein>
    <submittedName>
        <fullName evidence="1">Uncharacterized protein</fullName>
    </submittedName>
</protein>
<dbReference type="RefSeq" id="XP_001799675.1">
    <property type="nucleotide sequence ID" value="XM_001799623.1"/>
</dbReference>